<evidence type="ECO:0000313" key="5">
    <source>
        <dbReference type="EMBL" id="VDO92686.1"/>
    </source>
</evidence>
<evidence type="ECO:0000313" key="7">
    <source>
        <dbReference type="WBParaSite" id="SBAD_0000096501-mRNA-1"/>
    </source>
</evidence>
<dbReference type="InterPro" id="IPR012677">
    <property type="entry name" value="Nucleotide-bd_a/b_plait_sf"/>
</dbReference>
<keyword evidence="2 3" id="KW-0694">RNA-binding</keyword>
<organism evidence="7">
    <name type="scientific">Soboliphyme baturini</name>
    <dbReference type="NCBI Taxonomy" id="241478"/>
    <lineage>
        <taxon>Eukaryota</taxon>
        <taxon>Metazoa</taxon>
        <taxon>Ecdysozoa</taxon>
        <taxon>Nematoda</taxon>
        <taxon>Enoplea</taxon>
        <taxon>Dorylaimia</taxon>
        <taxon>Dioctophymatida</taxon>
        <taxon>Dioctophymatoidea</taxon>
        <taxon>Soboliphymatidae</taxon>
        <taxon>Soboliphyme</taxon>
    </lineage>
</organism>
<feature type="domain" description="RRM" evidence="4">
    <location>
        <begin position="82"/>
        <end position="159"/>
    </location>
</feature>
<dbReference type="InterPro" id="IPR050666">
    <property type="entry name" value="ESRP"/>
</dbReference>
<dbReference type="InterPro" id="IPR000504">
    <property type="entry name" value="RRM_dom"/>
</dbReference>
<dbReference type="GO" id="GO:0003723">
    <property type="term" value="F:RNA binding"/>
    <property type="evidence" value="ECO:0007669"/>
    <property type="project" value="UniProtKB-UniRule"/>
</dbReference>
<dbReference type="Proteomes" id="UP000270296">
    <property type="component" value="Unassembled WGS sequence"/>
</dbReference>
<accession>A0A183IBE1</accession>
<reference evidence="5 6" key="2">
    <citation type="submission" date="2018-11" db="EMBL/GenBank/DDBJ databases">
        <authorList>
            <consortium name="Pathogen Informatics"/>
        </authorList>
    </citation>
    <scope>NUCLEOTIDE SEQUENCE [LARGE SCALE GENOMIC DNA]</scope>
</reference>
<reference evidence="7" key="1">
    <citation type="submission" date="2016-06" db="UniProtKB">
        <authorList>
            <consortium name="WormBaseParasite"/>
        </authorList>
    </citation>
    <scope>IDENTIFICATION</scope>
</reference>
<dbReference type="WBParaSite" id="SBAD_0000096501-mRNA-1">
    <property type="protein sequence ID" value="SBAD_0000096501-mRNA-1"/>
    <property type="gene ID" value="SBAD_0000096501"/>
</dbReference>
<dbReference type="OrthoDB" id="431068at2759"/>
<evidence type="ECO:0000256" key="2">
    <source>
        <dbReference type="ARBA" id="ARBA00022884"/>
    </source>
</evidence>
<dbReference type="Gene3D" id="3.30.70.330">
    <property type="match status" value="3"/>
</dbReference>
<dbReference type="PANTHER" id="PTHR13976">
    <property type="entry name" value="HETEROGENEOUS NUCLEAR RIBONUCLEOPROTEIN-RELATED"/>
    <property type="match status" value="1"/>
</dbReference>
<dbReference type="AlphaFoldDB" id="A0A183IBE1"/>
<dbReference type="SUPFAM" id="SSF54928">
    <property type="entry name" value="RNA-binding domain, RBD"/>
    <property type="match status" value="3"/>
</dbReference>
<name>A0A183IBE1_9BILA</name>
<sequence>MCILHLDCDEIVSIHFTYSREGRPSGEAYLELGSAQDVEKALLKHRENMGQRYIEVFHSKRAEMEYVLKRSGKPLEASEANTVVRLRGLPYGCTKEEIFNFFKGMEIAPDGLEFVFDGNGRATGEAYVRFVDKDTAERALDRHMDKIGHRYIEVFRSTEEEMERVTRRPRMLGSYGRSGGGRPGPYSLLDAPLFEPDFGWGYGRMMDYVRGVEPVGRRGSLAPLIDEPYYGNVRGGQDNYGRGYMYSSRSMNGAGRGVGHVFFMPLKVLNVHILFDERGRALGEADVDFPTHEDALEAMKKDHENIGERYIELFLNSVPPSRGKSAKVKGYERDRNLERMAPRSSSSSRDIPGVITYPGLNPYSGVSQMGIYGSPDF</sequence>
<keyword evidence="1" id="KW-0677">Repeat</keyword>
<proteinExistence type="predicted"/>
<gene>
    <name evidence="5" type="ORF">SBAD_LOCUS935</name>
</gene>
<protein>
    <submittedName>
        <fullName evidence="7">RRM domain-containing protein</fullName>
    </submittedName>
</protein>
<evidence type="ECO:0000259" key="4">
    <source>
        <dbReference type="PROSITE" id="PS50102"/>
    </source>
</evidence>
<keyword evidence="6" id="KW-1185">Reference proteome</keyword>
<evidence type="ECO:0000256" key="3">
    <source>
        <dbReference type="PROSITE-ProRule" id="PRU00176"/>
    </source>
</evidence>
<dbReference type="PROSITE" id="PS50102">
    <property type="entry name" value="RRM"/>
    <property type="match status" value="1"/>
</dbReference>
<dbReference type="SMART" id="SM00360">
    <property type="entry name" value="RRM"/>
    <property type="match status" value="1"/>
</dbReference>
<evidence type="ECO:0000256" key="1">
    <source>
        <dbReference type="ARBA" id="ARBA00022737"/>
    </source>
</evidence>
<dbReference type="EMBL" id="UZAM01006663">
    <property type="protein sequence ID" value="VDO92686.1"/>
    <property type="molecule type" value="Genomic_DNA"/>
</dbReference>
<dbReference type="Pfam" id="PF00076">
    <property type="entry name" value="RRM_1"/>
    <property type="match status" value="1"/>
</dbReference>
<dbReference type="InterPro" id="IPR035979">
    <property type="entry name" value="RBD_domain_sf"/>
</dbReference>
<evidence type="ECO:0000313" key="6">
    <source>
        <dbReference type="Proteomes" id="UP000270296"/>
    </source>
</evidence>